<proteinExistence type="predicted"/>
<sequence>METDAKAFKKLFPQGHIPSVLDAIFQAGKSLQKKTEQDMEDWITRRLYNRLRHRTPFRDGPLDITLKKEIISSDLDANTAAGEIDISISCGIGNEVYFPFEAKRLRFCSFNGRVTAGSAAYVNDGMMSFISGQYAPYMEAAAMLGYVFDGKTDIARAGIDRAVKTKAMKLKLRAPKQLLRSHILPGSPVDETHHDLKNRFFTIYHIFLAV</sequence>
<dbReference type="AlphaFoldDB" id="A0A933GN06"/>
<accession>A0A933GN06</accession>
<name>A0A933GN06_UNCTE</name>
<reference evidence="1" key="1">
    <citation type="submission" date="2020-07" db="EMBL/GenBank/DDBJ databases">
        <title>Huge and variable diversity of episymbiotic CPR bacteria and DPANN archaea in groundwater ecosystems.</title>
        <authorList>
            <person name="He C.Y."/>
            <person name="Keren R."/>
            <person name="Whittaker M."/>
            <person name="Farag I.F."/>
            <person name="Doudna J."/>
            <person name="Cate J.H.D."/>
            <person name="Banfield J.F."/>
        </authorList>
    </citation>
    <scope>NUCLEOTIDE SEQUENCE</scope>
    <source>
        <strain evidence="1">NC_groundwater_1482_Ag_S-0.65um_47_24</strain>
    </source>
</reference>
<protein>
    <submittedName>
        <fullName evidence="1">Uncharacterized protein</fullName>
    </submittedName>
</protein>
<gene>
    <name evidence="1" type="ORF">HY730_08165</name>
</gene>
<dbReference type="Proteomes" id="UP000772181">
    <property type="component" value="Unassembled WGS sequence"/>
</dbReference>
<evidence type="ECO:0000313" key="2">
    <source>
        <dbReference type="Proteomes" id="UP000772181"/>
    </source>
</evidence>
<evidence type="ECO:0000313" key="1">
    <source>
        <dbReference type="EMBL" id="MBI4596333.1"/>
    </source>
</evidence>
<comment type="caution">
    <text evidence="1">The sequence shown here is derived from an EMBL/GenBank/DDBJ whole genome shotgun (WGS) entry which is preliminary data.</text>
</comment>
<dbReference type="EMBL" id="JACQWF010000360">
    <property type="protein sequence ID" value="MBI4596333.1"/>
    <property type="molecule type" value="Genomic_DNA"/>
</dbReference>
<organism evidence="1 2">
    <name type="scientific">Tectimicrobiota bacterium</name>
    <dbReference type="NCBI Taxonomy" id="2528274"/>
    <lineage>
        <taxon>Bacteria</taxon>
        <taxon>Pseudomonadati</taxon>
        <taxon>Nitrospinota/Tectimicrobiota group</taxon>
        <taxon>Candidatus Tectimicrobiota</taxon>
    </lineage>
</organism>